<reference evidence="2 3" key="1">
    <citation type="submission" date="2018-04" db="EMBL/GenBank/DDBJ databases">
        <title>Micromonosporas from Atacama Desert.</title>
        <authorList>
            <person name="Carro L."/>
            <person name="Klenk H.-P."/>
            <person name="Goodfellow M."/>
        </authorList>
    </citation>
    <scope>NUCLEOTIDE SEQUENCE [LARGE SCALE GENOMIC DNA]</scope>
    <source>
        <strain evidence="2 3">LB19</strain>
    </source>
</reference>
<dbReference type="Proteomes" id="UP000278981">
    <property type="component" value="Unassembled WGS sequence"/>
</dbReference>
<evidence type="ECO:0000313" key="2">
    <source>
        <dbReference type="EMBL" id="RQX17104.1"/>
    </source>
</evidence>
<dbReference type="AlphaFoldDB" id="A0A3N9XW46"/>
<evidence type="ECO:0000313" key="4">
    <source>
        <dbReference type="Proteomes" id="UP000614915"/>
    </source>
</evidence>
<reference evidence="1 4" key="2">
    <citation type="submission" date="2020-11" db="EMBL/GenBank/DDBJ databases">
        <title>Sequencing the genomes of 1000 actinobacteria strains.</title>
        <authorList>
            <person name="Klenk H.-P."/>
        </authorList>
    </citation>
    <scope>NUCLEOTIDE SEQUENCE [LARGE SCALE GENOMIC DNA]</scope>
    <source>
        <strain evidence="1 4">DSM 101692</strain>
    </source>
</reference>
<dbReference type="RefSeq" id="WP_124819145.1">
    <property type="nucleotide sequence ID" value="NZ_JADOTX010000001.1"/>
</dbReference>
<dbReference type="EMBL" id="QDGB01000230">
    <property type="protein sequence ID" value="RQX17104.1"/>
    <property type="molecule type" value="Genomic_DNA"/>
</dbReference>
<dbReference type="Proteomes" id="UP000614915">
    <property type="component" value="Unassembled WGS sequence"/>
</dbReference>
<dbReference type="EMBL" id="JADOTX010000001">
    <property type="protein sequence ID" value="MBG6065016.1"/>
    <property type="molecule type" value="Genomic_DNA"/>
</dbReference>
<proteinExistence type="predicted"/>
<accession>A0A3N9XW46</accession>
<comment type="caution">
    <text evidence="2">The sequence shown here is derived from an EMBL/GenBank/DDBJ whole genome shotgun (WGS) entry which is preliminary data.</text>
</comment>
<keyword evidence="4" id="KW-1185">Reference proteome</keyword>
<name>A0A3N9XW46_9ACTN</name>
<sequence length="167" mass="17949">MNGRRWDDDRWLVTDLHTALSPGGLSSELLRQQALSAFDIGRTHSQAILAELVFDSACDPEPAGPIRAVGSARLLAFRTDRLAIDIEVTESGLVGQVYTIDGTDPAAPDEPLLEVVGETPQGVFGHSPLAELGGFELPLPAPGPVRLRAILAEGTMVTSWLVLRYPR</sequence>
<evidence type="ECO:0000313" key="1">
    <source>
        <dbReference type="EMBL" id="MBG6065016.1"/>
    </source>
</evidence>
<evidence type="ECO:0000313" key="3">
    <source>
        <dbReference type="Proteomes" id="UP000278981"/>
    </source>
</evidence>
<organism evidence="2 3">
    <name type="scientific">Micromonospora ureilytica</name>
    <dbReference type="NCBI Taxonomy" id="709868"/>
    <lineage>
        <taxon>Bacteria</taxon>
        <taxon>Bacillati</taxon>
        <taxon>Actinomycetota</taxon>
        <taxon>Actinomycetes</taxon>
        <taxon>Micromonosporales</taxon>
        <taxon>Micromonosporaceae</taxon>
        <taxon>Micromonospora</taxon>
    </lineage>
</organism>
<gene>
    <name evidence="2" type="ORF">DDE19_12200</name>
    <name evidence="1" type="ORF">IW248_001303</name>
</gene>
<dbReference type="OrthoDB" id="5193241at2"/>
<protein>
    <submittedName>
        <fullName evidence="2">Uncharacterized protein</fullName>
    </submittedName>
</protein>